<protein>
    <submittedName>
        <fullName evidence="2">Uncharacterized protein</fullName>
    </submittedName>
</protein>
<accession>A0A1I0DN14</accession>
<keyword evidence="3" id="KW-1185">Reference proteome</keyword>
<evidence type="ECO:0000313" key="2">
    <source>
        <dbReference type="EMBL" id="SET33256.1"/>
    </source>
</evidence>
<proteinExistence type="predicted"/>
<feature type="region of interest" description="Disordered" evidence="1">
    <location>
        <begin position="1"/>
        <end position="21"/>
    </location>
</feature>
<name>A0A1I0DN14_9ACTN</name>
<evidence type="ECO:0000313" key="3">
    <source>
        <dbReference type="Proteomes" id="UP000198507"/>
    </source>
</evidence>
<reference evidence="3" key="1">
    <citation type="submission" date="2016-10" db="EMBL/GenBank/DDBJ databases">
        <authorList>
            <person name="Varghese N."/>
            <person name="Submissions S."/>
        </authorList>
    </citation>
    <scope>NUCLEOTIDE SEQUENCE [LARGE SCALE GENOMIC DNA]</scope>
    <source>
        <strain evidence="3">DSM 44209</strain>
    </source>
</reference>
<organism evidence="2 3">
    <name type="scientific">Geodermatophilus poikilotrophus</name>
    <dbReference type="NCBI Taxonomy" id="1333667"/>
    <lineage>
        <taxon>Bacteria</taxon>
        <taxon>Bacillati</taxon>
        <taxon>Actinomycetota</taxon>
        <taxon>Actinomycetes</taxon>
        <taxon>Geodermatophilales</taxon>
        <taxon>Geodermatophilaceae</taxon>
        <taxon>Geodermatophilus</taxon>
    </lineage>
</organism>
<dbReference type="RefSeq" id="WP_091443196.1">
    <property type="nucleotide sequence ID" value="NZ_FOIE01000004.1"/>
</dbReference>
<evidence type="ECO:0000256" key="1">
    <source>
        <dbReference type="SAM" id="MobiDB-lite"/>
    </source>
</evidence>
<sequence>MRTIPTVDEAAALARPQDDIDSPELRAQRAIEPLFVDAHRRAGLHLRTPQDVAADLAAARQRSEEAERRAAERDIDLRLAYARAIASGAVR</sequence>
<dbReference type="Proteomes" id="UP000198507">
    <property type="component" value="Unassembled WGS sequence"/>
</dbReference>
<dbReference type="EMBL" id="FOIE01000004">
    <property type="protein sequence ID" value="SET33256.1"/>
    <property type="molecule type" value="Genomic_DNA"/>
</dbReference>
<gene>
    <name evidence="2" type="ORF">SAMN04488546_2004</name>
</gene>
<dbReference type="AlphaFoldDB" id="A0A1I0DN14"/>